<name>A0A974NFP6_9GAMM</name>
<dbReference type="CDD" id="cd13629">
    <property type="entry name" value="PBP2_Dsm1740"/>
    <property type="match status" value="1"/>
</dbReference>
<dbReference type="GO" id="GO:0016020">
    <property type="term" value="C:membrane"/>
    <property type="evidence" value="ECO:0007669"/>
    <property type="project" value="InterPro"/>
</dbReference>
<keyword evidence="3 5" id="KW-0732">Signal</keyword>
<evidence type="ECO:0000256" key="4">
    <source>
        <dbReference type="RuleBase" id="RU003744"/>
    </source>
</evidence>
<dbReference type="AlphaFoldDB" id="A0A974NFP6"/>
<organism evidence="8 9">
    <name type="scientific">Entomomonas asaccharolytica</name>
    <dbReference type="NCBI Taxonomy" id="2785331"/>
    <lineage>
        <taxon>Bacteria</taxon>
        <taxon>Pseudomonadati</taxon>
        <taxon>Pseudomonadota</taxon>
        <taxon>Gammaproteobacteria</taxon>
        <taxon>Pseudomonadales</taxon>
        <taxon>Pseudomonadaceae</taxon>
        <taxon>Entomomonas</taxon>
    </lineage>
</organism>
<dbReference type="SMART" id="SM00062">
    <property type="entry name" value="PBPb"/>
    <property type="match status" value="1"/>
</dbReference>
<evidence type="ECO:0000313" key="8">
    <source>
        <dbReference type="EMBL" id="QQP85786.1"/>
    </source>
</evidence>
<evidence type="ECO:0000313" key="9">
    <source>
        <dbReference type="Proteomes" id="UP000595278"/>
    </source>
</evidence>
<evidence type="ECO:0000256" key="5">
    <source>
        <dbReference type="SAM" id="SignalP"/>
    </source>
</evidence>
<evidence type="ECO:0000256" key="1">
    <source>
        <dbReference type="ARBA" id="ARBA00004196"/>
    </source>
</evidence>
<dbReference type="PROSITE" id="PS01039">
    <property type="entry name" value="SBP_BACTERIAL_3"/>
    <property type="match status" value="1"/>
</dbReference>
<feature type="signal peptide" evidence="5">
    <location>
        <begin position="1"/>
        <end position="21"/>
    </location>
</feature>
<dbReference type="PANTHER" id="PTHR35936">
    <property type="entry name" value="MEMBRANE-BOUND LYTIC MUREIN TRANSGLYCOSYLASE F"/>
    <property type="match status" value="1"/>
</dbReference>
<proteinExistence type="inferred from homology"/>
<feature type="domain" description="Ionotropic glutamate receptor C-terminal" evidence="7">
    <location>
        <begin position="32"/>
        <end position="255"/>
    </location>
</feature>
<reference evidence="8 9" key="1">
    <citation type="submission" date="2021-01" db="EMBL/GenBank/DDBJ databases">
        <title>Entomomonas sp. F2A isolated from a house cricket (Acheta domesticus).</title>
        <authorList>
            <person name="Spergser J."/>
            <person name="Busse H.-J."/>
        </authorList>
    </citation>
    <scope>NUCLEOTIDE SEQUENCE [LARGE SCALE GENOMIC DNA]</scope>
    <source>
        <strain evidence="8 9">F2A</strain>
    </source>
</reference>
<evidence type="ECO:0000256" key="2">
    <source>
        <dbReference type="ARBA" id="ARBA00010333"/>
    </source>
</evidence>
<protein>
    <submittedName>
        <fullName evidence="8">Transporter substrate-binding domain-containing protein</fullName>
    </submittedName>
</protein>
<keyword evidence="9" id="KW-1185">Reference proteome</keyword>
<dbReference type="Proteomes" id="UP000595278">
    <property type="component" value="Chromosome"/>
</dbReference>
<comment type="similarity">
    <text evidence="2 4">Belongs to the bacterial solute-binding protein 3 family.</text>
</comment>
<dbReference type="EMBL" id="CP067393">
    <property type="protein sequence ID" value="QQP85786.1"/>
    <property type="molecule type" value="Genomic_DNA"/>
</dbReference>
<accession>A0A974NFP6</accession>
<dbReference type="GO" id="GO:0030313">
    <property type="term" value="C:cell envelope"/>
    <property type="evidence" value="ECO:0007669"/>
    <property type="project" value="UniProtKB-SubCell"/>
</dbReference>
<dbReference type="RefSeq" id="WP_201092817.1">
    <property type="nucleotide sequence ID" value="NZ_CP067393.1"/>
</dbReference>
<dbReference type="Pfam" id="PF00497">
    <property type="entry name" value="SBP_bac_3"/>
    <property type="match status" value="1"/>
</dbReference>
<dbReference type="Gene3D" id="3.40.190.10">
    <property type="entry name" value="Periplasmic binding protein-like II"/>
    <property type="match status" value="2"/>
</dbReference>
<evidence type="ECO:0000259" key="6">
    <source>
        <dbReference type="SMART" id="SM00062"/>
    </source>
</evidence>
<evidence type="ECO:0000256" key="3">
    <source>
        <dbReference type="ARBA" id="ARBA00022729"/>
    </source>
</evidence>
<dbReference type="GO" id="GO:0015276">
    <property type="term" value="F:ligand-gated monoatomic ion channel activity"/>
    <property type="evidence" value="ECO:0007669"/>
    <property type="project" value="InterPro"/>
</dbReference>
<evidence type="ECO:0000259" key="7">
    <source>
        <dbReference type="SMART" id="SM00079"/>
    </source>
</evidence>
<dbReference type="KEGG" id="eaz:JHT90_00545"/>
<dbReference type="SMART" id="SM00079">
    <property type="entry name" value="PBPe"/>
    <property type="match status" value="1"/>
</dbReference>
<sequence length="263" mass="29764">MKKSLIVLLLSLLSFANSVFAGVIDDAVKRGTLRVGLNPTYMPFEMTNKKGEIVGFEVDVLKAMAKAMGIKLEIVSMSYDGLIPSLLTEKFDLIASGMTVNQERNLRVNFADPLIMTGQTLLIRKELADKIKSYRDLNTSDYKITSKIGTTGEVAAKRLLNKAQYYSYNTEAEAVLEVVNGKADAFVYDASYNIVALKKLGNDRLVFLDNPITYEPQAFALRKGDYDSINWINNFLNQIKNDGTYDRLYNKWFKRTDWLTEME</sequence>
<gene>
    <name evidence="8" type="ORF">JHT90_00545</name>
</gene>
<dbReference type="InterPro" id="IPR001320">
    <property type="entry name" value="Iontro_rcpt_C"/>
</dbReference>
<dbReference type="PANTHER" id="PTHR35936:SF38">
    <property type="entry name" value="GLUTAMINE-BINDING PERIPLASMIC PROTEIN"/>
    <property type="match status" value="1"/>
</dbReference>
<feature type="chain" id="PRO_5037639747" evidence="5">
    <location>
        <begin position="22"/>
        <end position="263"/>
    </location>
</feature>
<comment type="subcellular location">
    <subcellularLocation>
        <location evidence="1">Cell envelope</location>
    </subcellularLocation>
</comment>
<dbReference type="InterPro" id="IPR001638">
    <property type="entry name" value="Solute-binding_3/MltF_N"/>
</dbReference>
<dbReference type="InterPro" id="IPR018313">
    <property type="entry name" value="SBP_3_CS"/>
</dbReference>
<feature type="domain" description="Solute-binding protein family 3/N-terminal" evidence="6">
    <location>
        <begin position="32"/>
        <end position="256"/>
    </location>
</feature>
<dbReference type="SUPFAM" id="SSF53850">
    <property type="entry name" value="Periplasmic binding protein-like II"/>
    <property type="match status" value="1"/>
</dbReference>